<keyword evidence="12" id="KW-0965">Cell junction</keyword>
<evidence type="ECO:0000256" key="19">
    <source>
        <dbReference type="SAM" id="MobiDB-lite"/>
    </source>
</evidence>
<comment type="subcellular location">
    <subcellularLocation>
        <location evidence="3">Cell junction</location>
        <location evidence="3">Focal adhesion</location>
    </subcellularLocation>
    <subcellularLocation>
        <location evidence="2">Cell membrane</location>
    </subcellularLocation>
    <subcellularLocation>
        <location evidence="4">Cytoplasm</location>
    </subcellularLocation>
    <subcellularLocation>
        <location evidence="1">Nucleus</location>
    </subcellularLocation>
</comment>
<sequence>MAAPYGVPQAAEQQCLSRVELRVECRNLINKDVMSKSDPCAVMSMSQRGGYMAEVGRTENVKNCLDPKFSKSFTVSYYFEEVQKVKIDVYDLDNQTPDLSDDDFLGQIECTLGELVSNSPYTKPLLLRNGQKAGNGSITVRADEIKEGGEMVNIFCKAKKLDNKDFMGKSDPYLEILRPASDGTWQIVHRTEVKKNDLNPSWRPLELSLFSLCKGNYKENVKLDVYDWDSDGSHDFIGGCTATLEEMLKASAQEVSLPLINPKKKAKKKSYTNSGVLIVSSCKVIKQHTFLEYIFGGMQINFTVGIDFTASNGNPAQPTSLHYINPYQPNEYMQAIRAVGDVCQDYDSDKMFPALGFGAKIPPNQQVSHEFAINFNMQNPFCAGIDGVLQAYTNCIRYVQLYGPTNVAPIIAHVARFAAAAQKEESTKGAHAYFILLLLTDGVLSDMANVKQAIVDASSLPMSLIIVGVGGADFSAMNELDGDDGVLKSSSGQPVRRDIVQFVPFREFKKVGQSTPAELARHVLAEVPKQVVEYYKIKGMKPNPKREAPPMQQGAPPPQWQGAPPAQPGAPPTQPGAPPTQPGAPPTQWQGAPPAQPGAPPTQWQGAPPAQPGAPPTQPGAPPTQWQGAPPPQQAGVPPYPTGGSGEGAPPPKP</sequence>
<dbReference type="InterPro" id="IPR035892">
    <property type="entry name" value="C2_domain_sf"/>
</dbReference>
<dbReference type="InterPro" id="IPR010734">
    <property type="entry name" value="Copine_C"/>
</dbReference>
<name>A0AAN9C631_9CAEN</name>
<comment type="function">
    <text evidence="15">Calcium-dependent phospholipid-binding protein that plays a role in ERBB2-mediated tumor cell migration in response to growth factor heregulin stimulation.</text>
</comment>
<evidence type="ECO:0000256" key="4">
    <source>
        <dbReference type="ARBA" id="ARBA00004496"/>
    </source>
</evidence>
<keyword evidence="9" id="KW-0479">Metal-binding</keyword>
<feature type="region of interest" description="Disordered" evidence="19">
    <location>
        <begin position="541"/>
        <end position="654"/>
    </location>
</feature>
<evidence type="ECO:0000256" key="15">
    <source>
        <dbReference type="ARBA" id="ARBA00058857"/>
    </source>
</evidence>
<evidence type="ECO:0000256" key="17">
    <source>
        <dbReference type="ARBA" id="ARBA00074834"/>
    </source>
</evidence>
<organism evidence="21 22">
    <name type="scientific">Littorina saxatilis</name>
    <dbReference type="NCBI Taxonomy" id="31220"/>
    <lineage>
        <taxon>Eukaryota</taxon>
        <taxon>Metazoa</taxon>
        <taxon>Spiralia</taxon>
        <taxon>Lophotrochozoa</taxon>
        <taxon>Mollusca</taxon>
        <taxon>Gastropoda</taxon>
        <taxon>Caenogastropoda</taxon>
        <taxon>Littorinimorpha</taxon>
        <taxon>Littorinoidea</taxon>
        <taxon>Littorinidae</taxon>
        <taxon>Littorina</taxon>
    </lineage>
</organism>
<dbReference type="PANTHER" id="PTHR10857:SF102">
    <property type="entry name" value="C2 DOMAIN-CONTAINING PROTEIN"/>
    <property type="match status" value="1"/>
</dbReference>
<evidence type="ECO:0000259" key="20">
    <source>
        <dbReference type="PROSITE" id="PS50004"/>
    </source>
</evidence>
<keyword evidence="13" id="KW-0472">Membrane</keyword>
<feature type="compositionally biased region" description="Pro residues" evidence="19">
    <location>
        <begin position="555"/>
        <end position="585"/>
    </location>
</feature>
<dbReference type="EMBL" id="JBAMIC010000001">
    <property type="protein sequence ID" value="KAK7115090.1"/>
    <property type="molecule type" value="Genomic_DNA"/>
</dbReference>
<dbReference type="SUPFAM" id="SSF49562">
    <property type="entry name" value="C2 domain (Calcium/lipid-binding domain, CaLB)"/>
    <property type="match status" value="2"/>
</dbReference>
<dbReference type="AlphaFoldDB" id="A0AAN9C631"/>
<accession>A0AAN9C631</accession>
<dbReference type="SMART" id="SM00239">
    <property type="entry name" value="C2"/>
    <property type="match status" value="2"/>
</dbReference>
<evidence type="ECO:0000256" key="7">
    <source>
        <dbReference type="ARBA" id="ARBA00022490"/>
    </source>
</evidence>
<dbReference type="Gene3D" id="2.60.40.150">
    <property type="entry name" value="C2 domain"/>
    <property type="match status" value="2"/>
</dbReference>
<dbReference type="InterPro" id="IPR045052">
    <property type="entry name" value="Copine"/>
</dbReference>
<dbReference type="GO" id="GO:0046872">
    <property type="term" value="F:metal ion binding"/>
    <property type="evidence" value="ECO:0007669"/>
    <property type="project" value="UniProtKB-KW"/>
</dbReference>
<dbReference type="GO" id="GO:0005737">
    <property type="term" value="C:cytoplasm"/>
    <property type="evidence" value="ECO:0007669"/>
    <property type="project" value="UniProtKB-SubCell"/>
</dbReference>
<gene>
    <name evidence="21" type="ORF">V1264_001030</name>
</gene>
<dbReference type="Pfam" id="PF00168">
    <property type="entry name" value="C2"/>
    <property type="match status" value="2"/>
</dbReference>
<dbReference type="CDD" id="cd04047">
    <property type="entry name" value="C2B_Copine"/>
    <property type="match status" value="1"/>
</dbReference>
<evidence type="ECO:0000313" key="21">
    <source>
        <dbReference type="EMBL" id="KAK7115090.1"/>
    </source>
</evidence>
<dbReference type="InterPro" id="IPR002035">
    <property type="entry name" value="VWF_A"/>
</dbReference>
<evidence type="ECO:0000256" key="3">
    <source>
        <dbReference type="ARBA" id="ARBA00004246"/>
    </source>
</evidence>
<evidence type="ECO:0000256" key="1">
    <source>
        <dbReference type="ARBA" id="ARBA00004123"/>
    </source>
</evidence>
<reference evidence="21 22" key="1">
    <citation type="submission" date="2024-02" db="EMBL/GenBank/DDBJ databases">
        <title>Chromosome-scale genome assembly of the rough periwinkle Littorina saxatilis.</title>
        <authorList>
            <person name="De Jode A."/>
            <person name="Faria R."/>
            <person name="Formenti G."/>
            <person name="Sims Y."/>
            <person name="Smith T.P."/>
            <person name="Tracey A."/>
            <person name="Wood J.M.D."/>
            <person name="Zagrodzka Z.B."/>
            <person name="Johannesson K."/>
            <person name="Butlin R.K."/>
            <person name="Leder E.H."/>
        </authorList>
    </citation>
    <scope>NUCLEOTIDE SEQUENCE [LARGE SCALE GENOMIC DNA]</scope>
    <source>
        <strain evidence="21">Snail1</strain>
        <tissue evidence="21">Muscle</tissue>
    </source>
</reference>
<evidence type="ECO:0000256" key="9">
    <source>
        <dbReference type="ARBA" id="ARBA00022723"/>
    </source>
</evidence>
<dbReference type="CDD" id="cd04048">
    <property type="entry name" value="C2A_Copine"/>
    <property type="match status" value="1"/>
</dbReference>
<evidence type="ECO:0000256" key="18">
    <source>
        <dbReference type="ARBA" id="ARBA00076171"/>
    </source>
</evidence>
<evidence type="ECO:0000256" key="10">
    <source>
        <dbReference type="ARBA" id="ARBA00022737"/>
    </source>
</evidence>
<dbReference type="GO" id="GO:0005886">
    <property type="term" value="C:plasma membrane"/>
    <property type="evidence" value="ECO:0007669"/>
    <property type="project" value="UniProtKB-SubCell"/>
</dbReference>
<keyword evidence="10" id="KW-0677">Repeat</keyword>
<evidence type="ECO:0000313" key="22">
    <source>
        <dbReference type="Proteomes" id="UP001374579"/>
    </source>
</evidence>
<dbReference type="InterPro" id="IPR036465">
    <property type="entry name" value="vWFA_dom_sf"/>
</dbReference>
<evidence type="ECO:0000256" key="6">
    <source>
        <dbReference type="ARBA" id="ARBA00022475"/>
    </source>
</evidence>
<keyword evidence="6" id="KW-1003">Cell membrane</keyword>
<dbReference type="FunFam" id="2.60.40.150:FF:000042">
    <property type="entry name" value="Copine 3"/>
    <property type="match status" value="1"/>
</dbReference>
<dbReference type="GO" id="GO:0071277">
    <property type="term" value="P:cellular response to calcium ion"/>
    <property type="evidence" value="ECO:0007669"/>
    <property type="project" value="TreeGrafter"/>
</dbReference>
<evidence type="ECO:0000256" key="14">
    <source>
        <dbReference type="ARBA" id="ARBA00023242"/>
    </source>
</evidence>
<dbReference type="Proteomes" id="UP001374579">
    <property type="component" value="Unassembled WGS sequence"/>
</dbReference>
<dbReference type="GO" id="GO:0005634">
    <property type="term" value="C:nucleus"/>
    <property type="evidence" value="ECO:0007669"/>
    <property type="project" value="UniProtKB-SubCell"/>
</dbReference>
<comment type="caution">
    <text evidence="21">The sequence shown here is derived from an EMBL/GenBank/DDBJ whole genome shotgun (WGS) entry which is preliminary data.</text>
</comment>
<comment type="subunit">
    <text evidence="16">Monomer. Interacts with ERBB2 (preferentially with the tyrosine phosphorylated form); this interaction occurs at the cell membrane and is increased in a growth factor heregulin-dependent manner. Interacts with SHC1; this interaction may mediate the binding of CPNE3 with ERBB2. Interacts with RACK1.</text>
</comment>
<dbReference type="SUPFAM" id="SSF53300">
    <property type="entry name" value="vWA-like"/>
    <property type="match status" value="1"/>
</dbReference>
<dbReference type="PROSITE" id="PS50004">
    <property type="entry name" value="C2"/>
    <property type="match status" value="2"/>
</dbReference>
<feature type="domain" description="C2" evidence="20">
    <location>
        <begin position="1"/>
        <end position="125"/>
    </location>
</feature>
<keyword evidence="7" id="KW-0963">Cytoplasm</keyword>
<dbReference type="GO" id="GO:0005925">
    <property type="term" value="C:focal adhesion"/>
    <property type="evidence" value="ECO:0007669"/>
    <property type="project" value="UniProtKB-SubCell"/>
</dbReference>
<evidence type="ECO:0000256" key="12">
    <source>
        <dbReference type="ARBA" id="ARBA00022949"/>
    </source>
</evidence>
<keyword evidence="8" id="KW-0597">Phosphoprotein</keyword>
<keyword evidence="14" id="KW-0539">Nucleus</keyword>
<keyword evidence="11" id="KW-0106">Calcium</keyword>
<evidence type="ECO:0000256" key="13">
    <source>
        <dbReference type="ARBA" id="ARBA00023136"/>
    </source>
</evidence>
<dbReference type="PANTHER" id="PTHR10857">
    <property type="entry name" value="COPINE"/>
    <property type="match status" value="1"/>
</dbReference>
<dbReference type="InterPro" id="IPR037768">
    <property type="entry name" value="C2B_Copine"/>
</dbReference>
<evidence type="ECO:0000256" key="11">
    <source>
        <dbReference type="ARBA" id="ARBA00022837"/>
    </source>
</evidence>
<evidence type="ECO:0000256" key="16">
    <source>
        <dbReference type="ARBA" id="ARBA00065466"/>
    </source>
</evidence>
<dbReference type="SMART" id="SM00327">
    <property type="entry name" value="VWA"/>
    <property type="match status" value="1"/>
</dbReference>
<dbReference type="InterPro" id="IPR000008">
    <property type="entry name" value="C2_dom"/>
</dbReference>
<evidence type="ECO:0000256" key="8">
    <source>
        <dbReference type="ARBA" id="ARBA00022553"/>
    </source>
</evidence>
<evidence type="ECO:0000256" key="2">
    <source>
        <dbReference type="ARBA" id="ARBA00004236"/>
    </source>
</evidence>
<keyword evidence="22" id="KW-1185">Reference proteome</keyword>
<proteinExistence type="inferred from homology"/>
<comment type="similarity">
    <text evidence="5">Belongs to the copine family.</text>
</comment>
<dbReference type="FunFam" id="2.60.40.150:FF:000099">
    <property type="entry name" value="Copine 3"/>
    <property type="match status" value="1"/>
</dbReference>
<feature type="compositionally biased region" description="Pro residues" evidence="19">
    <location>
        <begin position="609"/>
        <end position="622"/>
    </location>
</feature>
<dbReference type="Pfam" id="PF07002">
    <property type="entry name" value="Copine"/>
    <property type="match status" value="1"/>
</dbReference>
<feature type="compositionally biased region" description="Pro residues" evidence="19">
    <location>
        <begin position="629"/>
        <end position="641"/>
    </location>
</feature>
<dbReference type="GO" id="GO:0005544">
    <property type="term" value="F:calcium-dependent phospholipid binding"/>
    <property type="evidence" value="ECO:0007669"/>
    <property type="project" value="InterPro"/>
</dbReference>
<evidence type="ECO:0000256" key="5">
    <source>
        <dbReference type="ARBA" id="ARBA00009048"/>
    </source>
</evidence>
<feature type="domain" description="C2" evidence="20">
    <location>
        <begin position="132"/>
        <end position="259"/>
    </location>
</feature>
<protein>
    <recommendedName>
        <fullName evidence="17">Copine-3</fullName>
    </recommendedName>
    <alternativeName>
        <fullName evidence="18">Copine III</fullName>
    </alternativeName>
</protein>
<dbReference type="CDD" id="cd01459">
    <property type="entry name" value="vWA_copine_like"/>
    <property type="match status" value="1"/>
</dbReference>